<dbReference type="Gene3D" id="4.10.240.10">
    <property type="entry name" value="Zn(2)-C6 fungal-type DNA-binding domain"/>
    <property type="match status" value="1"/>
</dbReference>
<keyword evidence="10" id="KW-1185">Reference proteome</keyword>
<dbReference type="InterPro" id="IPR036864">
    <property type="entry name" value="Zn2-C6_fun-type_DNA-bd_sf"/>
</dbReference>
<dbReference type="InterPro" id="IPR050987">
    <property type="entry name" value="AtrR-like"/>
</dbReference>
<evidence type="ECO:0000256" key="7">
    <source>
        <dbReference type="SAM" id="MobiDB-lite"/>
    </source>
</evidence>
<dbReference type="CDD" id="cd12148">
    <property type="entry name" value="fungal_TF_MHR"/>
    <property type="match status" value="1"/>
</dbReference>
<dbReference type="RefSeq" id="XP_070884062.1">
    <property type="nucleotide sequence ID" value="XM_071033375.1"/>
</dbReference>
<keyword evidence="5" id="KW-0804">Transcription</keyword>
<evidence type="ECO:0000256" key="4">
    <source>
        <dbReference type="ARBA" id="ARBA00023125"/>
    </source>
</evidence>
<name>A0ABR4LKK8_9EURO</name>
<dbReference type="PROSITE" id="PS00463">
    <property type="entry name" value="ZN2_CY6_FUNGAL_1"/>
    <property type="match status" value="1"/>
</dbReference>
<reference evidence="9 10" key="1">
    <citation type="submission" date="2024-07" db="EMBL/GenBank/DDBJ databases">
        <title>Section-level genome sequencing and comparative genomics of Aspergillus sections Usti and Cavernicolus.</title>
        <authorList>
            <consortium name="Lawrence Berkeley National Laboratory"/>
            <person name="Nybo J.L."/>
            <person name="Vesth T.C."/>
            <person name="Theobald S."/>
            <person name="Frisvad J.C."/>
            <person name="Larsen T.O."/>
            <person name="Kjaerboelling I."/>
            <person name="Rothschild-Mancinelli K."/>
            <person name="Lyhne E.K."/>
            <person name="Kogle M.E."/>
            <person name="Barry K."/>
            <person name="Clum A."/>
            <person name="Na H."/>
            <person name="Ledsgaard L."/>
            <person name="Lin J."/>
            <person name="Lipzen A."/>
            <person name="Kuo A."/>
            <person name="Riley R."/>
            <person name="Mondo S."/>
            <person name="Labutti K."/>
            <person name="Haridas S."/>
            <person name="Pangalinan J."/>
            <person name="Salamov A.A."/>
            <person name="Simmons B.A."/>
            <person name="Magnuson J.K."/>
            <person name="Chen J."/>
            <person name="Drula E."/>
            <person name="Henrissat B."/>
            <person name="Wiebenga A."/>
            <person name="Lubbers R.J."/>
            <person name="Gomes A.C."/>
            <person name="Macurrencykelacurrency M.R."/>
            <person name="Stajich J."/>
            <person name="Grigoriev I.V."/>
            <person name="Mortensen U.H."/>
            <person name="De Vries R.P."/>
            <person name="Baker S.E."/>
            <person name="Andersen M.R."/>
        </authorList>
    </citation>
    <scope>NUCLEOTIDE SEQUENCE [LARGE SCALE GENOMIC DNA]</scope>
    <source>
        <strain evidence="9 10">CBS 449.75</strain>
    </source>
</reference>
<gene>
    <name evidence="9" type="ORF">BJX67DRAFT_383080</name>
</gene>
<dbReference type="SMART" id="SM00066">
    <property type="entry name" value="GAL4"/>
    <property type="match status" value="1"/>
</dbReference>
<evidence type="ECO:0000313" key="10">
    <source>
        <dbReference type="Proteomes" id="UP001610432"/>
    </source>
</evidence>
<dbReference type="PANTHER" id="PTHR46910:SF3">
    <property type="entry name" value="HALOTOLERANCE PROTEIN 9-RELATED"/>
    <property type="match status" value="1"/>
</dbReference>
<dbReference type="InterPro" id="IPR001138">
    <property type="entry name" value="Zn2Cys6_DnaBD"/>
</dbReference>
<dbReference type="Proteomes" id="UP001610432">
    <property type="component" value="Unassembled WGS sequence"/>
</dbReference>
<dbReference type="GeneID" id="98148447"/>
<dbReference type="Pfam" id="PF04082">
    <property type="entry name" value="Fungal_trans"/>
    <property type="match status" value="1"/>
</dbReference>
<dbReference type="PROSITE" id="PS50048">
    <property type="entry name" value="ZN2_CY6_FUNGAL_2"/>
    <property type="match status" value="1"/>
</dbReference>
<proteinExistence type="predicted"/>
<dbReference type="PANTHER" id="PTHR46910">
    <property type="entry name" value="TRANSCRIPTION FACTOR PDR1"/>
    <property type="match status" value="1"/>
</dbReference>
<evidence type="ECO:0000313" key="9">
    <source>
        <dbReference type="EMBL" id="KAL2865083.1"/>
    </source>
</evidence>
<feature type="region of interest" description="Disordered" evidence="7">
    <location>
        <begin position="142"/>
        <end position="163"/>
    </location>
</feature>
<dbReference type="InterPro" id="IPR007219">
    <property type="entry name" value="XnlR_reg_dom"/>
</dbReference>
<evidence type="ECO:0000256" key="2">
    <source>
        <dbReference type="ARBA" id="ARBA00022723"/>
    </source>
</evidence>
<feature type="domain" description="Zn(2)-C6 fungal-type" evidence="8">
    <location>
        <begin position="17"/>
        <end position="46"/>
    </location>
</feature>
<sequence>MLPNRVVKSRGKYTPRACVLCRKRKLKCCGNDPCARCTRHGVACIFSDDPSIEVPNTRRGSVLVKEFALRYGKSDSPSGIETRVRSMEATIQALARLIPESGAAETEPQPDESGFQGETAFQSLVNTVNASITSLRAQIGPEDEPVSVAPQNHSPQSMEADGGRKSYTTVRFGARDMRFPEPADFMRYLEFIFRDINACHPCLNEADFTSKTHKMLETRIVQPCDASLLATNYILLALTDILTDTSPVQGRTSLPGWQWYLAADEIMGRRKLSGRADLALIQFLICETLYLIHADKPNAAYNVSGLACRLCFQLGLNQQELWGQDCPPFQVHMRQRVFWTVYSLDRRVSLSCGKPFGIRDSDHRVDEPAWIDDQSLHPDQDLPPPDPDNSCNVYLSCLIAFARFAGEIWDQGFSASSTRSPLPGEKTAILDARIKYWVDTQFAAIPLLSTQSTPTKRQLWQGTLIRTRMNQLRILLRRRTMASLAYTRQDGLICGQLATEIIQDLHAHATEAQKPSSLRFHMAIALGDAILILATLLCRDLTSLDLNLHEMRALYLESYRRGVSILRDIAVSLHTAGRILQDLRHVVGVVEHLHGGLRGSPQPMDFADSVPPNPGELFQYGFENLNAGFLPSPFLPEWVGAGLDQTGTRVGDDLFIGGASGGYDDSLFALQGGHGISWV</sequence>
<evidence type="ECO:0000259" key="8">
    <source>
        <dbReference type="PROSITE" id="PS50048"/>
    </source>
</evidence>
<evidence type="ECO:0000256" key="5">
    <source>
        <dbReference type="ARBA" id="ARBA00023163"/>
    </source>
</evidence>
<keyword evidence="6" id="KW-0539">Nucleus</keyword>
<keyword evidence="4" id="KW-0238">DNA-binding</keyword>
<accession>A0ABR4LKK8</accession>
<dbReference type="CDD" id="cd00067">
    <property type="entry name" value="GAL4"/>
    <property type="match status" value="1"/>
</dbReference>
<keyword evidence="2" id="KW-0479">Metal-binding</keyword>
<evidence type="ECO:0000256" key="3">
    <source>
        <dbReference type="ARBA" id="ARBA00023015"/>
    </source>
</evidence>
<evidence type="ECO:0000256" key="1">
    <source>
        <dbReference type="ARBA" id="ARBA00004123"/>
    </source>
</evidence>
<dbReference type="Pfam" id="PF00172">
    <property type="entry name" value="Zn_clus"/>
    <property type="match status" value="1"/>
</dbReference>
<evidence type="ECO:0000256" key="6">
    <source>
        <dbReference type="ARBA" id="ARBA00023242"/>
    </source>
</evidence>
<protein>
    <submittedName>
        <fullName evidence="9">Fungal-specific transcription factor domain-containing protein</fullName>
    </submittedName>
</protein>
<comment type="caution">
    <text evidence="9">The sequence shown here is derived from an EMBL/GenBank/DDBJ whole genome shotgun (WGS) entry which is preliminary data.</text>
</comment>
<organism evidence="9 10">
    <name type="scientific">Aspergillus lucknowensis</name>
    <dbReference type="NCBI Taxonomy" id="176173"/>
    <lineage>
        <taxon>Eukaryota</taxon>
        <taxon>Fungi</taxon>
        <taxon>Dikarya</taxon>
        <taxon>Ascomycota</taxon>
        <taxon>Pezizomycotina</taxon>
        <taxon>Eurotiomycetes</taxon>
        <taxon>Eurotiomycetidae</taxon>
        <taxon>Eurotiales</taxon>
        <taxon>Aspergillaceae</taxon>
        <taxon>Aspergillus</taxon>
        <taxon>Aspergillus subgen. Nidulantes</taxon>
    </lineage>
</organism>
<dbReference type="EMBL" id="JBFXLQ010000034">
    <property type="protein sequence ID" value="KAL2865083.1"/>
    <property type="molecule type" value="Genomic_DNA"/>
</dbReference>
<dbReference type="SUPFAM" id="SSF57701">
    <property type="entry name" value="Zn2/Cys6 DNA-binding domain"/>
    <property type="match status" value="1"/>
</dbReference>
<dbReference type="SMART" id="SM00906">
    <property type="entry name" value="Fungal_trans"/>
    <property type="match status" value="1"/>
</dbReference>
<comment type="subcellular location">
    <subcellularLocation>
        <location evidence="1">Nucleus</location>
    </subcellularLocation>
</comment>
<keyword evidence="3" id="KW-0805">Transcription regulation</keyword>